<reference evidence="4" key="1">
    <citation type="journal article" date="2011" name="Appl. Environ. Microbiol.">
        <title>Genomic potential of Marinobacter aquaeolei, a biogeochemical 'opportunitroph'.</title>
        <authorList>
            <person name="Singer E."/>
            <person name="Webb E.A."/>
            <person name="Nelson W.C."/>
            <person name="Heidelberg J.F."/>
            <person name="Ivanova N."/>
            <person name="Pati A."/>
            <person name="Edwards K.J."/>
        </authorList>
    </citation>
    <scope>NUCLEOTIDE SEQUENCE [LARGE SCALE GENOMIC DNA]</scope>
    <source>
        <strain evidence="4">ATCC 700491 / DSM 11845 / VT8</strain>
    </source>
</reference>
<evidence type="ECO:0000256" key="2">
    <source>
        <dbReference type="SAM" id="SignalP"/>
    </source>
</evidence>
<dbReference type="RefSeq" id="WP_011783231.1">
    <property type="nucleotide sequence ID" value="NC_008738.1"/>
</dbReference>
<keyword evidence="3" id="KW-0614">Plasmid</keyword>
<dbReference type="Proteomes" id="UP000000998">
    <property type="component" value="Plasmid pMAQU01"/>
</dbReference>
<feature type="region of interest" description="Disordered" evidence="1">
    <location>
        <begin position="184"/>
        <end position="203"/>
    </location>
</feature>
<organism evidence="3 4">
    <name type="scientific">Marinobacter nauticus (strain ATCC 700491 / DSM 11845 / VT8)</name>
    <name type="common">Marinobacter aquaeolei</name>
    <dbReference type="NCBI Taxonomy" id="351348"/>
    <lineage>
        <taxon>Bacteria</taxon>
        <taxon>Pseudomonadati</taxon>
        <taxon>Pseudomonadota</taxon>
        <taxon>Gammaproteobacteria</taxon>
        <taxon>Pseudomonadales</taxon>
        <taxon>Marinobacteraceae</taxon>
        <taxon>Marinobacter</taxon>
    </lineage>
</organism>
<evidence type="ECO:0000256" key="1">
    <source>
        <dbReference type="SAM" id="MobiDB-lite"/>
    </source>
</evidence>
<dbReference type="AlphaFoldDB" id="A1U803"/>
<evidence type="ECO:0000313" key="4">
    <source>
        <dbReference type="Proteomes" id="UP000000998"/>
    </source>
</evidence>
<gene>
    <name evidence="3" type="ordered locus">Maqu_4271</name>
</gene>
<dbReference type="KEGG" id="maq:Maqu_4271"/>
<proteinExistence type="predicted"/>
<keyword evidence="2" id="KW-0732">Signal</keyword>
<dbReference type="HOGENOM" id="CLU_634314_0_0_6"/>
<feature type="chain" id="PRO_5002638557" evidence="2">
    <location>
        <begin position="26"/>
        <end position="432"/>
    </location>
</feature>
<evidence type="ECO:0000313" key="3">
    <source>
        <dbReference type="EMBL" id="ABM21122.1"/>
    </source>
</evidence>
<name>A1U803_MARN8</name>
<dbReference type="EMBL" id="CP000515">
    <property type="protein sequence ID" value="ABM21122.1"/>
    <property type="molecule type" value="Genomic_DNA"/>
</dbReference>
<protein>
    <submittedName>
        <fullName evidence="3">Uncharacterized protein</fullName>
    </submittedName>
</protein>
<geneLocation type="plasmid" evidence="3 4">
    <name>pMAQU01</name>
</geneLocation>
<sequence length="432" mass="46462" precursor="true">MKRTGISMALALVAGGLGWSGNANAAAGFAAGYAAGFPAGFQAACETCSAATQGAFSVIRASIVLSEQAIGMTINDGPYYKPIPIGFPMLQTQINASSADSTQRIVSAIEGATRTLSDIITQQPAIGQAIEEDQKMPGPQEMTDKLDSQGGCQSLQYGRVLEKIPRSSLGWGYQYVIRGSYQDDDGQNIGNSVSPPSEPPEDSVGVEVMMADVKTRAHQITSQEFNALQARAQQAGADDLSIGAILDPSFLYVTDKRTLEFDGSGDEHGISDDERADYLIQYLTADAPTHADALAASATTPVALNAAVDGQIHNMEFGMAMAALDELIKLRRPRSGATGPDAFLAEAMGEEAPATSSQDEFWYRISHYRQRDLQWMGRTMIDDDYALAQQVQMEAEHLALKYERWKTARTNTLLLAQAVANVISEERAQTSR</sequence>
<accession>A1U803</accession>
<feature type="signal peptide" evidence="2">
    <location>
        <begin position="1"/>
        <end position="25"/>
    </location>
</feature>